<dbReference type="PANTHER" id="PTHR47978">
    <property type="match status" value="1"/>
</dbReference>
<dbReference type="FunFam" id="3.40.50.300:FF:001656">
    <property type="entry name" value="Rab11B GTPase, putative"/>
    <property type="match status" value="1"/>
</dbReference>
<dbReference type="PROSITE" id="PS51419">
    <property type="entry name" value="RAB"/>
    <property type="match status" value="1"/>
</dbReference>
<dbReference type="SMART" id="SM00175">
    <property type="entry name" value="RAB"/>
    <property type="match status" value="1"/>
</dbReference>
<evidence type="ECO:0000256" key="2">
    <source>
        <dbReference type="SAM" id="MobiDB-lite"/>
    </source>
</evidence>
<dbReference type="PROSITE" id="PS51421">
    <property type="entry name" value="RAS"/>
    <property type="match status" value="1"/>
</dbReference>
<feature type="compositionally biased region" description="Gly residues" evidence="2">
    <location>
        <begin position="8"/>
        <end position="18"/>
    </location>
</feature>
<dbReference type="SMART" id="SM00176">
    <property type="entry name" value="RAN"/>
    <property type="match status" value="1"/>
</dbReference>
<organism evidence="3">
    <name type="scientific">Chlamydomonas leiostraca</name>
    <dbReference type="NCBI Taxonomy" id="1034604"/>
    <lineage>
        <taxon>Eukaryota</taxon>
        <taxon>Viridiplantae</taxon>
        <taxon>Chlorophyta</taxon>
        <taxon>core chlorophytes</taxon>
        <taxon>Chlorophyceae</taxon>
        <taxon>CS clade</taxon>
        <taxon>Chlamydomonadales</taxon>
        <taxon>Chlamydomonadaceae</taxon>
        <taxon>Chlamydomonas</taxon>
    </lineage>
</organism>
<feature type="region of interest" description="Disordered" evidence="2">
    <location>
        <begin position="1"/>
        <end position="21"/>
    </location>
</feature>
<sequence>MSAEERSGGAGTGPGSGPQGEELTLLTGSNAVKVILLGDSAVGKSKLVERFLLDNYKPHQLSTYALTLYRHDFECADNTVVPIDIWDTAGQERFNSMHASYYYRAHACIMVFDVTRKVTYKNLEKWYEELQSYCKGIPTIVVANKIDVDLSVTTKSFAFAAKNKLPFFFVSASDGTNVVKIFQTAIMSGIKYKASPKEDFYQEVLDLLGEISMDTRKELEAAVKAHEQEEERKASAGKS</sequence>
<dbReference type="AlphaFoldDB" id="A0A7S0S4Z4"/>
<accession>A0A7S0S4Z4</accession>
<dbReference type="SMART" id="SM00174">
    <property type="entry name" value="RHO"/>
    <property type="match status" value="1"/>
</dbReference>
<proteinExistence type="predicted"/>
<name>A0A7S0S4Z4_9CHLO</name>
<dbReference type="Gene3D" id="3.40.50.300">
    <property type="entry name" value="P-loop containing nucleotide triphosphate hydrolases"/>
    <property type="match status" value="1"/>
</dbReference>
<protein>
    <recommendedName>
        <fullName evidence="4">Rab-like protein 2A</fullName>
    </recommendedName>
</protein>
<dbReference type="SMART" id="SM00173">
    <property type="entry name" value="RAS"/>
    <property type="match status" value="1"/>
</dbReference>
<reference evidence="3" key="1">
    <citation type="submission" date="2021-01" db="EMBL/GenBank/DDBJ databases">
        <authorList>
            <person name="Corre E."/>
            <person name="Pelletier E."/>
            <person name="Niang G."/>
            <person name="Scheremetjew M."/>
            <person name="Finn R."/>
            <person name="Kale V."/>
            <person name="Holt S."/>
            <person name="Cochrane G."/>
            <person name="Meng A."/>
            <person name="Brown T."/>
            <person name="Cohen L."/>
        </authorList>
    </citation>
    <scope>NUCLEOTIDE SEQUENCE</scope>
    <source>
        <strain evidence="3">SAG 11-49</strain>
    </source>
</reference>
<dbReference type="InterPro" id="IPR005225">
    <property type="entry name" value="Small_GTP-bd"/>
</dbReference>
<dbReference type="GO" id="GO:0005525">
    <property type="term" value="F:GTP binding"/>
    <property type="evidence" value="ECO:0007669"/>
    <property type="project" value="InterPro"/>
</dbReference>
<dbReference type="InterPro" id="IPR027417">
    <property type="entry name" value="P-loop_NTPase"/>
</dbReference>
<dbReference type="SUPFAM" id="SSF52540">
    <property type="entry name" value="P-loop containing nucleoside triphosphate hydrolases"/>
    <property type="match status" value="1"/>
</dbReference>
<gene>
    <name evidence="3" type="ORF">CLEI1391_LOCUS20494</name>
</gene>
<evidence type="ECO:0000256" key="1">
    <source>
        <dbReference type="ARBA" id="ARBA00022741"/>
    </source>
</evidence>
<evidence type="ECO:0008006" key="4">
    <source>
        <dbReference type="Google" id="ProtNLM"/>
    </source>
</evidence>
<dbReference type="InterPro" id="IPR001806">
    <property type="entry name" value="Small_GTPase"/>
</dbReference>
<dbReference type="Pfam" id="PF00071">
    <property type="entry name" value="Ras"/>
    <property type="match status" value="1"/>
</dbReference>
<dbReference type="NCBIfam" id="TIGR00231">
    <property type="entry name" value="small_GTP"/>
    <property type="match status" value="1"/>
</dbReference>
<dbReference type="EMBL" id="HBFB01036431">
    <property type="protein sequence ID" value="CAD8696307.1"/>
    <property type="molecule type" value="Transcribed_RNA"/>
</dbReference>
<dbReference type="GO" id="GO:0003924">
    <property type="term" value="F:GTPase activity"/>
    <property type="evidence" value="ECO:0007669"/>
    <property type="project" value="InterPro"/>
</dbReference>
<keyword evidence="1" id="KW-0547">Nucleotide-binding</keyword>
<dbReference type="PRINTS" id="PR00449">
    <property type="entry name" value="RASTRNSFRMNG"/>
</dbReference>
<evidence type="ECO:0000313" key="3">
    <source>
        <dbReference type="EMBL" id="CAD8696307.1"/>
    </source>
</evidence>